<evidence type="ECO:0000256" key="1">
    <source>
        <dbReference type="ARBA" id="ARBA00001946"/>
    </source>
</evidence>
<reference evidence="5" key="1">
    <citation type="submission" date="2015-08" db="EMBL/GenBank/DDBJ databases">
        <authorList>
            <person name="Varghese N."/>
        </authorList>
    </citation>
    <scope>NUCLEOTIDE SEQUENCE [LARGE SCALE GENOMIC DNA]</scope>
    <source>
        <strain evidence="5">DSM 17901</strain>
    </source>
</reference>
<dbReference type="InterPro" id="IPR000086">
    <property type="entry name" value="NUDIX_hydrolase_dom"/>
</dbReference>
<proteinExistence type="predicted"/>
<dbReference type="Pfam" id="PF00293">
    <property type="entry name" value="NUDIX"/>
    <property type="match status" value="1"/>
</dbReference>
<comment type="cofactor">
    <cofactor evidence="1">
        <name>Mg(2+)</name>
        <dbReference type="ChEBI" id="CHEBI:18420"/>
    </cofactor>
</comment>
<accession>A0A0K6GSR9</accession>
<evidence type="ECO:0000313" key="4">
    <source>
        <dbReference type="EMBL" id="CUA81775.1"/>
    </source>
</evidence>
<evidence type="ECO:0000256" key="2">
    <source>
        <dbReference type="ARBA" id="ARBA00022801"/>
    </source>
</evidence>
<sequence length="294" mass="32127">MSIDAVVQYLAKVSGYDRAAFTPLSIRGQTLGLVNATWRARLLADPAGLFQETPDGLACTAGGDYATLSRTLHEMAVGWRDAGWLNGWRNENFTAFGADGTPLFELERAAFRPLGLLSRAVHLNGLTRAGDGSVRMWVGRRSPDKAVDPNRMDNLMGGGIAAGETLEVALEREGWEEAGIPAERLELLQPVGRILAQRPVQRGLHREWLYVFDLWLQAHERPANQDGEVAEHVCLTLPEVEALIVEERFMIDAALVTIDCLCRLNYWGEAGDRIRSALAPLMAPAVLADTAGGV</sequence>
<protein>
    <submittedName>
        <fullName evidence="4">NUDIX domain</fullName>
    </submittedName>
</protein>
<dbReference type="OrthoDB" id="5621792at2"/>
<dbReference type="PROSITE" id="PS00893">
    <property type="entry name" value="NUDIX_BOX"/>
    <property type="match status" value="1"/>
</dbReference>
<gene>
    <name evidence="4" type="ORF">Ga0061063_0621</name>
</gene>
<feature type="domain" description="Nudix hydrolase" evidence="3">
    <location>
        <begin position="116"/>
        <end position="257"/>
    </location>
</feature>
<dbReference type="InterPro" id="IPR031804">
    <property type="entry name" value="DUF4743"/>
</dbReference>
<evidence type="ECO:0000313" key="5">
    <source>
        <dbReference type="Proteomes" id="UP000243535"/>
    </source>
</evidence>
<dbReference type="InterPro" id="IPR020084">
    <property type="entry name" value="NUDIX_hydrolase_CS"/>
</dbReference>
<dbReference type="Pfam" id="PF15916">
    <property type="entry name" value="DUF4743"/>
    <property type="match status" value="1"/>
</dbReference>
<dbReference type="SUPFAM" id="SSF55811">
    <property type="entry name" value="Nudix"/>
    <property type="match status" value="1"/>
</dbReference>
<dbReference type="STRING" id="375574.GCA_001418035_00419"/>
<organism evidence="4 5">
    <name type="scientific">Gulbenkiania indica</name>
    <dbReference type="NCBI Taxonomy" id="375574"/>
    <lineage>
        <taxon>Bacteria</taxon>
        <taxon>Pseudomonadati</taxon>
        <taxon>Pseudomonadota</taxon>
        <taxon>Betaproteobacteria</taxon>
        <taxon>Neisseriales</taxon>
        <taxon>Chromobacteriaceae</taxon>
        <taxon>Gulbenkiania</taxon>
    </lineage>
</organism>
<dbReference type="CDD" id="cd03676">
    <property type="entry name" value="NUDIX_Tnr3_like"/>
    <property type="match status" value="1"/>
</dbReference>
<name>A0A0K6GSR9_9NEIS</name>
<dbReference type="AlphaFoldDB" id="A0A0K6GSR9"/>
<keyword evidence="5" id="KW-1185">Reference proteome</keyword>
<dbReference type="GO" id="GO:0016787">
    <property type="term" value="F:hydrolase activity"/>
    <property type="evidence" value="ECO:0007669"/>
    <property type="project" value="UniProtKB-KW"/>
</dbReference>
<dbReference type="Proteomes" id="UP000243535">
    <property type="component" value="Unassembled WGS sequence"/>
</dbReference>
<dbReference type="InterPro" id="IPR015797">
    <property type="entry name" value="NUDIX_hydrolase-like_dom_sf"/>
</dbReference>
<keyword evidence="2" id="KW-0378">Hydrolase</keyword>
<evidence type="ECO:0000259" key="3">
    <source>
        <dbReference type="PROSITE" id="PS51462"/>
    </source>
</evidence>
<dbReference type="EMBL" id="CYHA01000001">
    <property type="protein sequence ID" value="CUA81775.1"/>
    <property type="molecule type" value="Genomic_DNA"/>
</dbReference>
<dbReference type="Gene3D" id="3.90.79.10">
    <property type="entry name" value="Nucleoside Triphosphate Pyrophosphohydrolase"/>
    <property type="match status" value="1"/>
</dbReference>
<dbReference type="RefSeq" id="WP_055433255.1">
    <property type="nucleotide sequence ID" value="NZ_CYHA01000001.1"/>
</dbReference>
<dbReference type="PROSITE" id="PS51462">
    <property type="entry name" value="NUDIX"/>
    <property type="match status" value="1"/>
</dbReference>